<dbReference type="EMBL" id="AP018042">
    <property type="protein sequence ID" value="BAX80085.1"/>
    <property type="molecule type" value="Genomic_DNA"/>
</dbReference>
<reference evidence="3" key="2">
    <citation type="journal article" date="2020" name="Antonie Van Leeuwenhoek">
        <title>Labilibaculum antarcticum sp. nov., a novel facultative anaerobic, psychrotorelant bacterium isolated from marine sediment of Antarctica.</title>
        <authorList>
            <person name="Watanabe M."/>
            <person name="Kojima H."/>
            <person name="Fukui M."/>
        </authorList>
    </citation>
    <scope>NUCLEOTIDE SEQUENCE [LARGE SCALE GENOMIC DNA]</scope>
    <source>
        <strain evidence="3">SPP2</strain>
    </source>
</reference>
<sequence>MRYLLAISLLLGALSCSNTTEREQLIDSAKLTHLISQKDKTLVYIWTTWCSGCRKTLAETLPRLQESIDTSEYQILLIAASKNKAEVDSLLSAAALQENSYLLNFTGPDKGVFQNLGIQFLLEKSFPKDEIFTRAIPVFFLVDRNGTVLNKKLPHSYDEAIRLLSK</sequence>
<dbReference type="AlphaFoldDB" id="A0A1Y1CID6"/>
<evidence type="ECO:0000259" key="1">
    <source>
        <dbReference type="PROSITE" id="PS51352"/>
    </source>
</evidence>
<keyword evidence="3" id="KW-1185">Reference proteome</keyword>
<dbReference type="PROSITE" id="PS51257">
    <property type="entry name" value="PROKAR_LIPOPROTEIN"/>
    <property type="match status" value="1"/>
</dbReference>
<dbReference type="PROSITE" id="PS51352">
    <property type="entry name" value="THIOREDOXIN_2"/>
    <property type="match status" value="1"/>
</dbReference>
<name>A0A1Y1CID6_9BACT</name>
<accession>A0A1Y1CID6</accession>
<evidence type="ECO:0000313" key="2">
    <source>
        <dbReference type="EMBL" id="BAX80085.1"/>
    </source>
</evidence>
<dbReference type="SUPFAM" id="SSF52833">
    <property type="entry name" value="Thioredoxin-like"/>
    <property type="match status" value="1"/>
</dbReference>
<dbReference type="InterPro" id="IPR036249">
    <property type="entry name" value="Thioredoxin-like_sf"/>
</dbReference>
<dbReference type="KEGG" id="mbas:ALGA_1711"/>
<protein>
    <recommendedName>
        <fullName evidence="1">Thioredoxin domain-containing protein</fullName>
    </recommendedName>
</protein>
<dbReference type="RefSeq" id="WP_096428957.1">
    <property type="nucleotide sequence ID" value="NZ_AP018042.1"/>
</dbReference>
<dbReference type="GO" id="GO:0016491">
    <property type="term" value="F:oxidoreductase activity"/>
    <property type="evidence" value="ECO:0007669"/>
    <property type="project" value="InterPro"/>
</dbReference>
<dbReference type="InterPro" id="IPR013740">
    <property type="entry name" value="Redoxin"/>
</dbReference>
<gene>
    <name evidence="2" type="ORF">ALGA_1711</name>
</gene>
<dbReference type="OrthoDB" id="9811036at2"/>
<dbReference type="Gene3D" id="3.40.30.10">
    <property type="entry name" value="Glutaredoxin"/>
    <property type="match status" value="1"/>
</dbReference>
<dbReference type="Proteomes" id="UP000218267">
    <property type="component" value="Chromosome"/>
</dbReference>
<feature type="domain" description="Thioredoxin" evidence="1">
    <location>
        <begin position="5"/>
        <end position="166"/>
    </location>
</feature>
<organism evidence="2 3">
    <name type="scientific">Labilibaculum antarcticum</name>
    <dbReference type="NCBI Taxonomy" id="1717717"/>
    <lineage>
        <taxon>Bacteria</taxon>
        <taxon>Pseudomonadati</taxon>
        <taxon>Bacteroidota</taxon>
        <taxon>Bacteroidia</taxon>
        <taxon>Marinilabiliales</taxon>
        <taxon>Marinifilaceae</taxon>
        <taxon>Labilibaculum</taxon>
    </lineage>
</organism>
<reference evidence="2 3" key="1">
    <citation type="journal article" date="2018" name="Mar. Genomics">
        <title>Complete genome sequence of Marinifilaceae bacterium strain SPP2, isolated from the Antarctic marine sediment.</title>
        <authorList>
            <person name="Watanabe M."/>
            <person name="Kojima H."/>
            <person name="Fukui M."/>
        </authorList>
    </citation>
    <scope>NUCLEOTIDE SEQUENCE [LARGE SCALE GENOMIC DNA]</scope>
    <source>
        <strain evidence="2 3">SPP2</strain>
    </source>
</reference>
<evidence type="ECO:0000313" key="3">
    <source>
        <dbReference type="Proteomes" id="UP000218267"/>
    </source>
</evidence>
<dbReference type="Pfam" id="PF08534">
    <property type="entry name" value="Redoxin"/>
    <property type="match status" value="1"/>
</dbReference>
<proteinExistence type="predicted"/>
<dbReference type="InterPro" id="IPR013766">
    <property type="entry name" value="Thioredoxin_domain"/>
</dbReference>